<organism evidence="4">
    <name type="scientific">uncultured Pleomorphomonas sp</name>
    <dbReference type="NCBI Taxonomy" id="442121"/>
    <lineage>
        <taxon>Bacteria</taxon>
        <taxon>Pseudomonadati</taxon>
        <taxon>Pseudomonadota</taxon>
        <taxon>Alphaproteobacteria</taxon>
        <taxon>Hyphomicrobiales</taxon>
        <taxon>Pleomorphomonadaceae</taxon>
        <taxon>Pleomorphomonas</taxon>
        <taxon>environmental samples</taxon>
    </lineage>
</organism>
<protein>
    <submittedName>
        <fullName evidence="4">Uncharacterized protein</fullName>
    </submittedName>
</protein>
<sequence>MTVHEKIPYEEIVERLNDHASQIAEDCIPDGRRDKNYWRGDCHGKCSVHIAGPRVGMVGFWQGQAGNTKGGGNLIHLIELAFGCKSHGEAVQIAKERYLELRGRELTPEEKRAWAKSQEASKRRAAERQRQAEIETAEKAETAHAVWHASVPIAGTLAEVHLKGRDIELSDFPDGRPWPPSLRFNPRVELRRGEFHPALVCGVQAPDRKLIAVWRIFLRPDGTNLLDKDGKKIKLGLGPAAGGAVRLAPIGEVLRLAEGVETSIGVLLLTGCRVPVWATLSTSGMIGFQIPKGVRRLEIYADGDRHRLNKLTNRADLPPGIRAADLLQERALKEGVECVIVPSPEPDDWLDVWQTRKKDMRNGRSVVYLD</sequence>
<feature type="region of interest" description="Disordered" evidence="1">
    <location>
        <begin position="110"/>
        <end position="129"/>
    </location>
</feature>
<evidence type="ECO:0000256" key="1">
    <source>
        <dbReference type="SAM" id="MobiDB-lite"/>
    </source>
</evidence>
<dbReference type="Pfam" id="PF13362">
    <property type="entry name" value="Toprim_3"/>
    <property type="match status" value="1"/>
</dbReference>
<reference evidence="4" key="1">
    <citation type="submission" date="2016-08" db="EMBL/GenBank/DDBJ databases">
        <authorList>
            <person name="Seilhamer J.J."/>
        </authorList>
    </citation>
    <scope>NUCLEOTIDE SEQUENCE</scope>
    <source>
        <strain evidence="4">86</strain>
    </source>
</reference>
<evidence type="ECO:0000259" key="3">
    <source>
        <dbReference type="Pfam" id="PF23639"/>
    </source>
</evidence>
<dbReference type="Pfam" id="PF23639">
    <property type="entry name" value="DUF7146"/>
    <property type="match status" value="1"/>
</dbReference>
<accession>A0A212LQR7</accession>
<dbReference type="InterPro" id="IPR006171">
    <property type="entry name" value="TOPRIM_dom"/>
</dbReference>
<dbReference type="InterPro" id="IPR055570">
    <property type="entry name" value="DUF7146"/>
</dbReference>
<evidence type="ECO:0000313" key="4">
    <source>
        <dbReference type="EMBL" id="SCM79857.1"/>
    </source>
</evidence>
<proteinExistence type="predicted"/>
<dbReference type="EMBL" id="FMJD01000013">
    <property type="protein sequence ID" value="SCM79857.1"/>
    <property type="molecule type" value="Genomic_DNA"/>
</dbReference>
<evidence type="ECO:0000259" key="2">
    <source>
        <dbReference type="Pfam" id="PF13362"/>
    </source>
</evidence>
<gene>
    <name evidence="4" type="ORF">KL86PLE_90675</name>
</gene>
<name>A0A212LQR7_9HYPH</name>
<feature type="domain" description="Toprim" evidence="2">
    <location>
        <begin position="256"/>
        <end position="356"/>
    </location>
</feature>
<feature type="domain" description="DUF7146" evidence="3">
    <location>
        <begin position="138"/>
        <end position="247"/>
    </location>
</feature>
<dbReference type="AlphaFoldDB" id="A0A212LQR7"/>